<evidence type="ECO:0000313" key="2">
    <source>
        <dbReference type="EMBL" id="NIH56692.1"/>
    </source>
</evidence>
<feature type="transmembrane region" description="Helical" evidence="1">
    <location>
        <begin position="114"/>
        <end position="135"/>
    </location>
</feature>
<evidence type="ECO:0000256" key="1">
    <source>
        <dbReference type="SAM" id="Phobius"/>
    </source>
</evidence>
<sequence length="218" mass="23589">MSERASASGMGVNLARIVVMALVGACTGIAVSRLLDWPFVIVAGWGAGCLVYVVWVWVAVWGFDAERTRSHARREEPVRAISDGLILSASLASLVAVLLLLLHSSSQAETRATAAIFAVTSVALSWVLVHTLYALRYAREYYSEPTGGISFNQAEPPQYSDFAYLAFCLGMTFQISDTNLSSTRLRKIVLSHTLLSYLFNTVVIAATVNLVINLATAV</sequence>
<dbReference type="EMBL" id="JAAMOZ010000001">
    <property type="protein sequence ID" value="NIH56692.1"/>
    <property type="molecule type" value="Genomic_DNA"/>
</dbReference>
<dbReference type="Proteomes" id="UP000749311">
    <property type="component" value="Unassembled WGS sequence"/>
</dbReference>
<feature type="transmembrane region" description="Helical" evidence="1">
    <location>
        <begin position="84"/>
        <end position="102"/>
    </location>
</feature>
<protein>
    <submittedName>
        <fullName evidence="2">Membrane protein</fullName>
    </submittedName>
</protein>
<keyword evidence="1" id="KW-1133">Transmembrane helix</keyword>
<keyword evidence="3" id="KW-1185">Reference proteome</keyword>
<dbReference type="InterPro" id="IPR009781">
    <property type="entry name" value="DUF1345"/>
</dbReference>
<feature type="transmembrane region" description="Helical" evidence="1">
    <location>
        <begin position="194"/>
        <end position="215"/>
    </location>
</feature>
<reference evidence="2 3" key="1">
    <citation type="submission" date="2020-02" db="EMBL/GenBank/DDBJ databases">
        <title>Sequencing the genomes of 1000 actinobacteria strains.</title>
        <authorList>
            <person name="Klenk H.-P."/>
        </authorList>
    </citation>
    <scope>NUCLEOTIDE SEQUENCE [LARGE SCALE GENOMIC DNA]</scope>
    <source>
        <strain evidence="2 3">DSM 19609</strain>
    </source>
</reference>
<proteinExistence type="predicted"/>
<gene>
    <name evidence="2" type="ORF">FB473_001337</name>
</gene>
<organism evidence="2 3">
    <name type="scientific">Brooklawnia cerclae</name>
    <dbReference type="NCBI Taxonomy" id="349934"/>
    <lineage>
        <taxon>Bacteria</taxon>
        <taxon>Bacillati</taxon>
        <taxon>Actinomycetota</taxon>
        <taxon>Actinomycetes</taxon>
        <taxon>Propionibacteriales</taxon>
        <taxon>Propionibacteriaceae</taxon>
        <taxon>Brooklawnia</taxon>
    </lineage>
</organism>
<dbReference type="Pfam" id="PF07077">
    <property type="entry name" value="DUF1345"/>
    <property type="match status" value="1"/>
</dbReference>
<evidence type="ECO:0000313" key="3">
    <source>
        <dbReference type="Proteomes" id="UP000749311"/>
    </source>
</evidence>
<keyword evidence="1" id="KW-0472">Membrane</keyword>
<feature type="transmembrane region" description="Helical" evidence="1">
    <location>
        <begin position="37"/>
        <end position="63"/>
    </location>
</feature>
<comment type="caution">
    <text evidence="2">The sequence shown here is derived from an EMBL/GenBank/DDBJ whole genome shotgun (WGS) entry which is preliminary data.</text>
</comment>
<dbReference type="RefSeq" id="WP_208390463.1">
    <property type="nucleotide sequence ID" value="NZ_BAAAOO010000015.1"/>
</dbReference>
<feature type="transmembrane region" description="Helical" evidence="1">
    <location>
        <begin position="12"/>
        <end position="31"/>
    </location>
</feature>
<keyword evidence="1" id="KW-0812">Transmembrane</keyword>
<accession>A0ABX0SIW3</accession>
<name>A0ABX0SIW3_9ACTN</name>